<name>A0A1T5FVR5_9FLAO</name>
<protein>
    <submittedName>
        <fullName evidence="2">Uncharacterized protein</fullName>
    </submittedName>
</protein>
<feature type="transmembrane region" description="Helical" evidence="1">
    <location>
        <begin position="83"/>
        <end position="102"/>
    </location>
</feature>
<evidence type="ECO:0000256" key="1">
    <source>
        <dbReference type="SAM" id="Phobius"/>
    </source>
</evidence>
<gene>
    <name evidence="2" type="ORF">SAMN05660477_02344</name>
</gene>
<dbReference type="STRING" id="619805.SAMN05660477_02344"/>
<organism evidence="2 3">
    <name type="scientific">Soonwooa buanensis</name>
    <dbReference type="NCBI Taxonomy" id="619805"/>
    <lineage>
        <taxon>Bacteria</taxon>
        <taxon>Pseudomonadati</taxon>
        <taxon>Bacteroidota</taxon>
        <taxon>Flavobacteriia</taxon>
        <taxon>Flavobacteriales</taxon>
        <taxon>Weeksellaceae</taxon>
        <taxon>Chryseobacterium group</taxon>
        <taxon>Soonwooa</taxon>
    </lineage>
</organism>
<keyword evidence="1" id="KW-0472">Membrane</keyword>
<evidence type="ECO:0000313" key="2">
    <source>
        <dbReference type="EMBL" id="SKC00232.1"/>
    </source>
</evidence>
<accession>A0A1T5FVR5</accession>
<reference evidence="2 3" key="1">
    <citation type="submission" date="2017-02" db="EMBL/GenBank/DDBJ databases">
        <authorList>
            <person name="Peterson S.W."/>
        </authorList>
    </citation>
    <scope>NUCLEOTIDE SEQUENCE [LARGE SCALE GENOMIC DNA]</scope>
    <source>
        <strain evidence="2 3">DSM 22323</strain>
    </source>
</reference>
<keyword evidence="3" id="KW-1185">Reference proteome</keyword>
<keyword evidence="1" id="KW-0812">Transmembrane</keyword>
<feature type="transmembrane region" description="Helical" evidence="1">
    <location>
        <begin position="45"/>
        <end position="63"/>
    </location>
</feature>
<dbReference type="RefSeq" id="WP_079667549.1">
    <property type="nucleotide sequence ID" value="NZ_FUYZ01000008.1"/>
</dbReference>
<dbReference type="EMBL" id="FUYZ01000008">
    <property type="protein sequence ID" value="SKC00232.1"/>
    <property type="molecule type" value="Genomic_DNA"/>
</dbReference>
<sequence>MKNLFFIVSVLICGFGKTQVKKVDSTIASNYHFERYLANKKTAKIMLIAGATASALGGILLLIDDGSGSANSFFTTGETFGYLFLTLGGMSMIGSVPFYIIASHHKGKSIQLKPSLTYQQVNNFSPKTTNIGVEIRF</sequence>
<dbReference type="Proteomes" id="UP000191112">
    <property type="component" value="Unassembled WGS sequence"/>
</dbReference>
<dbReference type="AlphaFoldDB" id="A0A1T5FVR5"/>
<keyword evidence="1" id="KW-1133">Transmembrane helix</keyword>
<proteinExistence type="predicted"/>
<evidence type="ECO:0000313" key="3">
    <source>
        <dbReference type="Proteomes" id="UP000191112"/>
    </source>
</evidence>